<accession>A0ABM9CEC1</accession>
<dbReference type="Proteomes" id="UP000838686">
    <property type="component" value="Unassembled WGS sequence"/>
</dbReference>
<dbReference type="Gene3D" id="3.40.80.10">
    <property type="entry name" value="Peptidoglycan recognition protein-like"/>
    <property type="match status" value="1"/>
</dbReference>
<proteinExistence type="predicted"/>
<keyword evidence="3" id="KW-1185">Reference proteome</keyword>
<dbReference type="CDD" id="cd06583">
    <property type="entry name" value="PGRP"/>
    <property type="match status" value="1"/>
</dbReference>
<dbReference type="SUPFAM" id="SSF55846">
    <property type="entry name" value="N-acetylmuramoyl-L-alanine amidase-like"/>
    <property type="match status" value="1"/>
</dbReference>
<dbReference type="InterPro" id="IPR036505">
    <property type="entry name" value="Amidase/PGRP_sf"/>
</dbReference>
<gene>
    <name evidence="2" type="ORF">PAECIP111893_03398</name>
</gene>
<reference evidence="2" key="1">
    <citation type="submission" date="2022-01" db="EMBL/GenBank/DDBJ databases">
        <authorList>
            <person name="Criscuolo A."/>
        </authorList>
    </citation>
    <scope>NUCLEOTIDE SEQUENCE</scope>
    <source>
        <strain evidence="2">CIP111893</strain>
    </source>
</reference>
<dbReference type="Pfam" id="PF01510">
    <property type="entry name" value="Amidase_2"/>
    <property type="match status" value="1"/>
</dbReference>
<dbReference type="InterPro" id="IPR002502">
    <property type="entry name" value="Amidase_domain"/>
</dbReference>
<organism evidence="2 3">
    <name type="scientific">Paenibacillus plantiphilus</name>
    <dbReference type="NCBI Taxonomy" id="2905650"/>
    <lineage>
        <taxon>Bacteria</taxon>
        <taxon>Bacillati</taxon>
        <taxon>Bacillota</taxon>
        <taxon>Bacilli</taxon>
        <taxon>Bacillales</taxon>
        <taxon>Paenibacillaceae</taxon>
        <taxon>Paenibacillus</taxon>
    </lineage>
</organism>
<name>A0ABM9CEC1_9BACL</name>
<evidence type="ECO:0000313" key="3">
    <source>
        <dbReference type="Proteomes" id="UP000838686"/>
    </source>
</evidence>
<sequence>MPVQHKGFRRYTLHEYIAWLETFVGQVGFTGVHVHGTWKPTIADYRAASDKERLIQSMWRFHVGTRKFNDIAQHATIDPDGYVWEGRSLLLPPASATGFNDVDQDGRHPFMFEMIGNFDIGAEQLRPPQLDSAVGLTKAILDRWRLPAAAIKFHREMQPSKTCPGSAIDKSWFVGLVTSNEKGKLSEKDANRIITTWLQPAWGTAKTKEEKDEIHRLANELRKASGQRIS</sequence>
<feature type="domain" description="N-acetylmuramoyl-L-alanine amidase" evidence="1">
    <location>
        <begin position="31"/>
        <end position="165"/>
    </location>
</feature>
<dbReference type="RefSeq" id="WP_236343730.1">
    <property type="nucleotide sequence ID" value="NZ_CAKMMF010000019.1"/>
</dbReference>
<evidence type="ECO:0000313" key="2">
    <source>
        <dbReference type="EMBL" id="CAH1211419.1"/>
    </source>
</evidence>
<protein>
    <recommendedName>
        <fullName evidence="1">N-acetylmuramoyl-L-alanine amidase domain-containing protein</fullName>
    </recommendedName>
</protein>
<dbReference type="EMBL" id="CAKMMF010000019">
    <property type="protein sequence ID" value="CAH1211419.1"/>
    <property type="molecule type" value="Genomic_DNA"/>
</dbReference>
<evidence type="ECO:0000259" key="1">
    <source>
        <dbReference type="Pfam" id="PF01510"/>
    </source>
</evidence>
<comment type="caution">
    <text evidence="2">The sequence shown here is derived from an EMBL/GenBank/DDBJ whole genome shotgun (WGS) entry which is preliminary data.</text>
</comment>